<dbReference type="InterPro" id="IPR006204">
    <property type="entry name" value="GHMP_kinase_N_dom"/>
</dbReference>
<proteinExistence type="inferred from homology"/>
<keyword evidence="4 9" id="KW-0808">Transferase</keyword>
<evidence type="ECO:0000313" key="13">
    <source>
        <dbReference type="Proteomes" id="UP000035720"/>
    </source>
</evidence>
<evidence type="ECO:0000256" key="6">
    <source>
        <dbReference type="ARBA" id="ARBA00022777"/>
    </source>
</evidence>
<dbReference type="SUPFAM" id="SSF55060">
    <property type="entry name" value="GHMP Kinase, C-terminal domain"/>
    <property type="match status" value="1"/>
</dbReference>
<dbReference type="PANTHER" id="PTHR43527:SF2">
    <property type="entry name" value="4-DIPHOSPHOCYTIDYL-2-C-METHYL-D-ERYTHRITOL KINASE, CHLOROPLASTIC"/>
    <property type="match status" value="1"/>
</dbReference>
<dbReference type="InterPro" id="IPR013750">
    <property type="entry name" value="GHMP_kinase_C_dom"/>
</dbReference>
<dbReference type="EC" id="2.7.1.148" evidence="2 9"/>
<reference evidence="12 13" key="1">
    <citation type="journal article" date="2013" name="ISME J.">
        <title>A metabolic model for members of the genus Tetrasphaera involved in enhanced biological phosphorus removal.</title>
        <authorList>
            <person name="Kristiansen R."/>
            <person name="Nguyen H.T.T."/>
            <person name="Saunders A.M."/>
            <person name="Nielsen J.L."/>
            <person name="Wimmer R."/>
            <person name="Le V.Q."/>
            <person name="McIlroy S.J."/>
            <person name="Petrovski S."/>
            <person name="Seviour R.J."/>
            <person name="Calteau A."/>
            <person name="Nielsen K.L."/>
            <person name="Nielsen P.H."/>
        </authorList>
    </citation>
    <scope>NUCLEOTIDE SEQUENCE [LARGE SCALE GENOMIC DNA]</scope>
    <source>
        <strain evidence="12 13">Ben 74</strain>
    </source>
</reference>
<keyword evidence="13" id="KW-1185">Reference proteome</keyword>
<dbReference type="SUPFAM" id="SSF54211">
    <property type="entry name" value="Ribosomal protein S5 domain 2-like"/>
    <property type="match status" value="1"/>
</dbReference>
<dbReference type="STRING" id="1193518.BN13_440012"/>
<dbReference type="NCBIfam" id="NF002870">
    <property type="entry name" value="PRK03188.1"/>
    <property type="match status" value="1"/>
</dbReference>
<evidence type="ECO:0000256" key="4">
    <source>
        <dbReference type="ARBA" id="ARBA00022679"/>
    </source>
</evidence>
<feature type="binding site" evidence="9">
    <location>
        <begin position="103"/>
        <end position="113"/>
    </location>
    <ligand>
        <name>ATP</name>
        <dbReference type="ChEBI" id="CHEBI:30616"/>
    </ligand>
</feature>
<dbReference type="Pfam" id="PF08544">
    <property type="entry name" value="GHMP_kinases_C"/>
    <property type="match status" value="1"/>
</dbReference>
<dbReference type="GO" id="GO:0019288">
    <property type="term" value="P:isopentenyl diphosphate biosynthetic process, methylerythritol 4-phosphate pathway"/>
    <property type="evidence" value="ECO:0007669"/>
    <property type="project" value="UniProtKB-UniRule"/>
</dbReference>
<evidence type="ECO:0000256" key="5">
    <source>
        <dbReference type="ARBA" id="ARBA00022741"/>
    </source>
</evidence>
<evidence type="ECO:0000259" key="11">
    <source>
        <dbReference type="Pfam" id="PF08544"/>
    </source>
</evidence>
<evidence type="ECO:0000256" key="9">
    <source>
        <dbReference type="HAMAP-Rule" id="MF_00061"/>
    </source>
</evidence>
<dbReference type="Proteomes" id="UP000035720">
    <property type="component" value="Unassembled WGS sequence"/>
</dbReference>
<evidence type="ECO:0000256" key="7">
    <source>
        <dbReference type="ARBA" id="ARBA00022840"/>
    </source>
</evidence>
<dbReference type="NCBIfam" id="TIGR00154">
    <property type="entry name" value="ispE"/>
    <property type="match status" value="1"/>
</dbReference>
<feature type="domain" description="GHMP kinase C-terminal" evidence="11">
    <location>
        <begin position="212"/>
        <end position="282"/>
    </location>
</feature>
<evidence type="ECO:0000256" key="3">
    <source>
        <dbReference type="ARBA" id="ARBA00017473"/>
    </source>
</evidence>
<keyword evidence="6 9" id="KW-0418">Kinase</keyword>
<comment type="similarity">
    <text evidence="1 9">Belongs to the GHMP kinase family. IspE subfamily.</text>
</comment>
<evidence type="ECO:0000313" key="12">
    <source>
        <dbReference type="EMBL" id="CCI53687.1"/>
    </source>
</evidence>
<evidence type="ECO:0000256" key="8">
    <source>
        <dbReference type="ARBA" id="ARBA00032554"/>
    </source>
</evidence>
<dbReference type="OrthoDB" id="3173073at2"/>
<keyword evidence="9" id="KW-0414">Isoprene biosynthesis</keyword>
<dbReference type="InterPro" id="IPR004424">
    <property type="entry name" value="IspE"/>
</dbReference>
<dbReference type="UniPathway" id="UPA00056">
    <property type="reaction ID" value="UER00094"/>
</dbReference>
<dbReference type="InterPro" id="IPR036554">
    <property type="entry name" value="GHMP_kinase_C_sf"/>
</dbReference>
<dbReference type="InterPro" id="IPR014721">
    <property type="entry name" value="Ribsml_uS5_D2-typ_fold_subgr"/>
</dbReference>
<evidence type="ECO:0000256" key="2">
    <source>
        <dbReference type="ARBA" id="ARBA00012052"/>
    </source>
</evidence>
<dbReference type="RefSeq" id="WP_048549013.1">
    <property type="nucleotide sequence ID" value="NZ_HF571038.1"/>
</dbReference>
<gene>
    <name evidence="9 12" type="primary">ispE</name>
    <name evidence="12" type="ORF">BN13_440012</name>
</gene>
<sequence length="310" mass="31359">MTGSTTRTTAVHVRVPAKVNLELRVGPPRADGFHSLATIYQAVSLFDTVSVTPAEDWQITLSGRTTEGVPADAGNLAVRAAAALAEAAGIRQRAAIRLTKEIPVAGGMAGGSADAAGALVGCNRLWGLDWPLDRLASIAAELGSDIPFLLHGGTALGSGRGEQVVPVLAKGTYHWVFALADGGLSTPAVYAECDRLRAGTHVPEPRPSVGLLGALRSGDVLDVAECLGNDLEPAAISLAPKLGDVIEEGLSYGALAALVSGSGPTVAFLVAGREAAIDLSVALVSTGVVRDVRRATGPVPGAQLDGGAAS</sequence>
<dbReference type="Gene3D" id="3.30.70.890">
    <property type="entry name" value="GHMP kinase, C-terminal domain"/>
    <property type="match status" value="1"/>
</dbReference>
<accession>A0A077MF16</accession>
<protein>
    <recommendedName>
        <fullName evidence="3 9">4-diphosphocytidyl-2-C-methyl-D-erythritol kinase</fullName>
        <shortName evidence="9">CMK</shortName>
        <ecNumber evidence="2 9">2.7.1.148</ecNumber>
    </recommendedName>
    <alternativeName>
        <fullName evidence="8 9">4-(cytidine-5'-diphospho)-2-C-methyl-D-erythritol kinase</fullName>
    </alternativeName>
</protein>
<feature type="active site" evidence="9">
    <location>
        <position position="18"/>
    </location>
</feature>
<dbReference type="AlphaFoldDB" id="A0A077MF16"/>
<keyword evidence="7 9" id="KW-0067">ATP-binding</keyword>
<comment type="caution">
    <text evidence="12">The sequence shown here is derived from an EMBL/GenBank/DDBJ whole genome shotgun (WGS) entry which is preliminary data.</text>
</comment>
<evidence type="ECO:0000256" key="1">
    <source>
        <dbReference type="ARBA" id="ARBA00009684"/>
    </source>
</evidence>
<dbReference type="PANTHER" id="PTHR43527">
    <property type="entry name" value="4-DIPHOSPHOCYTIDYL-2-C-METHYL-D-ERYTHRITOL KINASE, CHLOROPLASTIC"/>
    <property type="match status" value="1"/>
</dbReference>
<evidence type="ECO:0000259" key="10">
    <source>
        <dbReference type="Pfam" id="PF00288"/>
    </source>
</evidence>
<dbReference type="Gene3D" id="3.30.230.10">
    <property type="match status" value="1"/>
</dbReference>
<dbReference type="HAMAP" id="MF_00061">
    <property type="entry name" value="IspE"/>
    <property type="match status" value="1"/>
</dbReference>
<dbReference type="Pfam" id="PF00288">
    <property type="entry name" value="GHMP_kinases_N"/>
    <property type="match status" value="1"/>
</dbReference>
<dbReference type="GO" id="GO:0005524">
    <property type="term" value="F:ATP binding"/>
    <property type="evidence" value="ECO:0007669"/>
    <property type="project" value="UniProtKB-UniRule"/>
</dbReference>
<name>A0A077MF16_9MICO</name>
<keyword evidence="5 9" id="KW-0547">Nucleotide-binding</keyword>
<dbReference type="InterPro" id="IPR020568">
    <property type="entry name" value="Ribosomal_Su5_D2-typ_SF"/>
</dbReference>
<dbReference type="GO" id="GO:0016114">
    <property type="term" value="P:terpenoid biosynthetic process"/>
    <property type="evidence" value="ECO:0007669"/>
    <property type="project" value="UniProtKB-UniRule"/>
</dbReference>
<dbReference type="EMBL" id="CAJC01000155">
    <property type="protein sequence ID" value="CCI53687.1"/>
    <property type="molecule type" value="Genomic_DNA"/>
</dbReference>
<comment type="catalytic activity">
    <reaction evidence="9">
        <text>4-CDP-2-C-methyl-D-erythritol + ATP = 4-CDP-2-C-methyl-D-erythritol 2-phosphate + ADP + H(+)</text>
        <dbReference type="Rhea" id="RHEA:18437"/>
        <dbReference type="ChEBI" id="CHEBI:15378"/>
        <dbReference type="ChEBI" id="CHEBI:30616"/>
        <dbReference type="ChEBI" id="CHEBI:57823"/>
        <dbReference type="ChEBI" id="CHEBI:57919"/>
        <dbReference type="ChEBI" id="CHEBI:456216"/>
        <dbReference type="EC" id="2.7.1.148"/>
    </reaction>
</comment>
<feature type="active site" evidence="9">
    <location>
        <position position="145"/>
    </location>
</feature>
<comment type="pathway">
    <text evidence="9">Isoprenoid biosynthesis; isopentenyl diphosphate biosynthesis via DXP pathway; isopentenyl diphosphate from 1-deoxy-D-xylulose 5-phosphate: step 3/6.</text>
</comment>
<comment type="function">
    <text evidence="9">Catalyzes the phosphorylation of the position 2 hydroxy group of 4-diphosphocytidyl-2C-methyl-D-erythritol.</text>
</comment>
<dbReference type="GO" id="GO:0050515">
    <property type="term" value="F:4-(cytidine 5'-diphospho)-2-C-methyl-D-erythritol kinase activity"/>
    <property type="evidence" value="ECO:0007669"/>
    <property type="project" value="UniProtKB-UniRule"/>
</dbReference>
<dbReference type="PIRSF" id="PIRSF010376">
    <property type="entry name" value="IspE"/>
    <property type="match status" value="1"/>
</dbReference>
<feature type="domain" description="GHMP kinase N-terminal" evidence="10">
    <location>
        <begin position="75"/>
        <end position="153"/>
    </location>
</feature>
<organism evidence="12 13">
    <name type="scientific">Nostocoides jenkinsii Ben 74</name>
    <dbReference type="NCBI Taxonomy" id="1193518"/>
    <lineage>
        <taxon>Bacteria</taxon>
        <taxon>Bacillati</taxon>
        <taxon>Actinomycetota</taxon>
        <taxon>Actinomycetes</taxon>
        <taxon>Micrococcales</taxon>
        <taxon>Intrasporangiaceae</taxon>
        <taxon>Nostocoides</taxon>
    </lineage>
</organism>